<dbReference type="InterPro" id="IPR005123">
    <property type="entry name" value="Oxoglu/Fe-dep_dioxygenase_dom"/>
</dbReference>
<organism evidence="8 9">
    <name type="scientific">Sinanodonta woodiana</name>
    <name type="common">Chinese pond mussel</name>
    <name type="synonym">Anodonta woodiana</name>
    <dbReference type="NCBI Taxonomy" id="1069815"/>
    <lineage>
        <taxon>Eukaryota</taxon>
        <taxon>Metazoa</taxon>
        <taxon>Spiralia</taxon>
        <taxon>Lophotrochozoa</taxon>
        <taxon>Mollusca</taxon>
        <taxon>Bivalvia</taxon>
        <taxon>Autobranchia</taxon>
        <taxon>Heteroconchia</taxon>
        <taxon>Palaeoheterodonta</taxon>
        <taxon>Unionida</taxon>
        <taxon>Unionoidea</taxon>
        <taxon>Unionidae</taxon>
        <taxon>Unioninae</taxon>
        <taxon>Sinanodonta</taxon>
    </lineage>
</organism>
<proteinExistence type="predicted"/>
<feature type="domain" description="Fe2OG dioxygenase" evidence="7">
    <location>
        <begin position="98"/>
        <end position="195"/>
    </location>
</feature>
<comment type="cofactor">
    <cofactor evidence="1">
        <name>L-ascorbate</name>
        <dbReference type="ChEBI" id="CHEBI:38290"/>
    </cofactor>
</comment>
<evidence type="ECO:0000256" key="6">
    <source>
        <dbReference type="ARBA" id="ARBA00023004"/>
    </source>
</evidence>
<keyword evidence="5" id="KW-0560">Oxidoreductase</keyword>
<sequence>MSGIIYEDVRLPKGSEGQLAFVLHNVFTHEECSEYIEKTEEMGYTKAMLNVGYGREVLQTDVRNSSRCIWDSFDEADRIWNRIKEFIPEVWNNRRVLCLNERLRFLRYDPGEFFLPHMDGSYIRENGERSYITVQLYLNEGFQGGSTTFIGHSEKDRVEVVPKTGSVLVFQHDIYHEGSLLKEGRKYAVRTDVMYEA</sequence>
<protein>
    <recommendedName>
        <fullName evidence="7">Fe2OG dioxygenase domain-containing protein</fullName>
    </recommendedName>
</protein>
<dbReference type="InterPro" id="IPR045054">
    <property type="entry name" value="P4HA-like"/>
</dbReference>
<dbReference type="PROSITE" id="PS51471">
    <property type="entry name" value="FE2OG_OXY"/>
    <property type="match status" value="1"/>
</dbReference>
<dbReference type="InterPro" id="IPR044862">
    <property type="entry name" value="Pro_4_hyd_alph_FE2OG_OXY"/>
</dbReference>
<dbReference type="AlphaFoldDB" id="A0ABD3TZ90"/>
<dbReference type="GO" id="GO:0046872">
    <property type="term" value="F:metal ion binding"/>
    <property type="evidence" value="ECO:0007669"/>
    <property type="project" value="UniProtKB-KW"/>
</dbReference>
<dbReference type="GO" id="GO:0031418">
    <property type="term" value="F:L-ascorbic acid binding"/>
    <property type="evidence" value="ECO:0007669"/>
    <property type="project" value="UniProtKB-KW"/>
</dbReference>
<dbReference type="InterPro" id="IPR006620">
    <property type="entry name" value="Pro_4_hyd_alph"/>
</dbReference>
<evidence type="ECO:0000259" key="7">
    <source>
        <dbReference type="PROSITE" id="PS51471"/>
    </source>
</evidence>
<evidence type="ECO:0000256" key="5">
    <source>
        <dbReference type="ARBA" id="ARBA00023002"/>
    </source>
</evidence>
<name>A0ABD3TZ90_SINWO</name>
<keyword evidence="4" id="KW-0223">Dioxygenase</keyword>
<dbReference type="Gene3D" id="2.60.120.620">
    <property type="entry name" value="q2cbj1_9rhob like domain"/>
    <property type="match status" value="1"/>
</dbReference>
<evidence type="ECO:0000313" key="9">
    <source>
        <dbReference type="Proteomes" id="UP001634394"/>
    </source>
</evidence>
<dbReference type="EMBL" id="JBJQND010000017">
    <property type="protein sequence ID" value="KAL3842489.1"/>
    <property type="molecule type" value="Genomic_DNA"/>
</dbReference>
<dbReference type="GO" id="GO:0051213">
    <property type="term" value="F:dioxygenase activity"/>
    <property type="evidence" value="ECO:0007669"/>
    <property type="project" value="UniProtKB-KW"/>
</dbReference>
<keyword evidence="9" id="KW-1185">Reference proteome</keyword>
<evidence type="ECO:0000256" key="1">
    <source>
        <dbReference type="ARBA" id="ARBA00001961"/>
    </source>
</evidence>
<dbReference type="SMART" id="SM00702">
    <property type="entry name" value="P4Hc"/>
    <property type="match status" value="1"/>
</dbReference>
<evidence type="ECO:0000256" key="2">
    <source>
        <dbReference type="ARBA" id="ARBA00022723"/>
    </source>
</evidence>
<dbReference type="PANTHER" id="PTHR10869">
    <property type="entry name" value="PROLYL 4-HYDROXYLASE ALPHA SUBUNIT"/>
    <property type="match status" value="1"/>
</dbReference>
<keyword evidence="3" id="KW-0847">Vitamin C</keyword>
<gene>
    <name evidence="8" type="ORF">ACJMK2_020495</name>
</gene>
<dbReference type="Pfam" id="PF13640">
    <property type="entry name" value="2OG-FeII_Oxy_3"/>
    <property type="match status" value="1"/>
</dbReference>
<dbReference type="Proteomes" id="UP001634394">
    <property type="component" value="Unassembled WGS sequence"/>
</dbReference>
<comment type="caution">
    <text evidence="8">The sequence shown here is derived from an EMBL/GenBank/DDBJ whole genome shotgun (WGS) entry which is preliminary data.</text>
</comment>
<dbReference type="SUPFAM" id="SSF51197">
    <property type="entry name" value="Clavaminate synthase-like"/>
    <property type="match status" value="1"/>
</dbReference>
<evidence type="ECO:0000256" key="4">
    <source>
        <dbReference type="ARBA" id="ARBA00022964"/>
    </source>
</evidence>
<keyword evidence="6" id="KW-0408">Iron</keyword>
<dbReference type="PANTHER" id="PTHR10869:SF241">
    <property type="entry name" value="FE2OG DIOXYGENASE DOMAIN-CONTAINING PROTEIN"/>
    <property type="match status" value="1"/>
</dbReference>
<evidence type="ECO:0000256" key="3">
    <source>
        <dbReference type="ARBA" id="ARBA00022896"/>
    </source>
</evidence>
<keyword evidence="2" id="KW-0479">Metal-binding</keyword>
<evidence type="ECO:0000313" key="8">
    <source>
        <dbReference type="EMBL" id="KAL3842489.1"/>
    </source>
</evidence>
<accession>A0ABD3TZ90</accession>
<reference evidence="8 9" key="1">
    <citation type="submission" date="2024-11" db="EMBL/GenBank/DDBJ databases">
        <title>Chromosome-level genome assembly of the freshwater bivalve Anodonta woodiana.</title>
        <authorList>
            <person name="Chen X."/>
        </authorList>
    </citation>
    <scope>NUCLEOTIDE SEQUENCE [LARGE SCALE GENOMIC DNA]</scope>
    <source>
        <strain evidence="8">MN2024</strain>
        <tissue evidence="8">Gills</tissue>
    </source>
</reference>